<protein>
    <submittedName>
        <fullName evidence="1">Methyl-accepting chemotaxis protein</fullName>
    </submittedName>
</protein>
<dbReference type="Proteomes" id="UP001380953">
    <property type="component" value="Unassembled WGS sequence"/>
</dbReference>
<dbReference type="EMBL" id="JBBKAR010000056">
    <property type="protein sequence ID" value="MEJ8306808.1"/>
    <property type="molecule type" value="Genomic_DNA"/>
</dbReference>
<proteinExistence type="predicted"/>
<accession>A0ACC6PIR0</accession>
<evidence type="ECO:0000313" key="1">
    <source>
        <dbReference type="EMBL" id="MEJ8306808.1"/>
    </source>
</evidence>
<gene>
    <name evidence="1" type="ORF">WKI47_23115</name>
</gene>
<keyword evidence="2" id="KW-1185">Reference proteome</keyword>
<name>A0ACC6PIR0_9BACL</name>
<reference evidence="1" key="1">
    <citation type="submission" date="2024-03" db="EMBL/GenBank/DDBJ databases">
        <title>Whole genome sequecning of epiphytes from Marcgravia umbellata leaves.</title>
        <authorList>
            <person name="Kumar G."/>
            <person name="Savka M.A."/>
        </authorList>
    </citation>
    <scope>NUCLEOTIDE SEQUENCE</scope>
    <source>
        <strain evidence="1">RIT_BL5</strain>
    </source>
</reference>
<comment type="caution">
    <text evidence="1">The sequence shown here is derived from an EMBL/GenBank/DDBJ whole genome shotgun (WGS) entry which is preliminary data.</text>
</comment>
<evidence type="ECO:0000313" key="2">
    <source>
        <dbReference type="Proteomes" id="UP001380953"/>
    </source>
</evidence>
<sequence>MTRAEEMIWQRNKLVGKVLWVVVALSLLLALLEPTLWTTNAIAFFAGLGIEICNRKRKAIYIIPWVFTGLMIFFGVFFNLASLEAPIFLMFCVFLLIYPHYKYFTVAFAAMTVTLLAQIFNGAQTQALTDRTELFTGIVVVFAMIGGLLIVVAALNKRTYRSSERQREEAEAAGQQVQYLLGRVREAAEALRGFSEQTKQEVENVNAITNEVILAFQEVARGVEEQAGSITRINDALSTSDHHIGDVSEYAKAMNLLSRQAAEAGDEGNLHMDQLAGRIDDLDGMMDRTSSQMRNFAEASHSMSDILAQIDQISRQTNLLSLNAAIEAARAGEHGKGFAVVAGEVGSLAKHSGEAASEIDGILSGLKTQVESLSAQVEAGVQMLEAGKTSAKRTEEVFASVRKSAHGVREQAEQVEHRSSELRAFSGQIVQEMSEVAGITEQSSAAAEQILAGMEEQRSVTGHLSDSFTALETLIVELNELVTQRTKTGNEESLPAAEGSPKRKR</sequence>
<organism evidence="1 2">
    <name type="scientific">Saccharibacillus sacchari</name>
    <dbReference type="NCBI Taxonomy" id="456493"/>
    <lineage>
        <taxon>Bacteria</taxon>
        <taxon>Bacillati</taxon>
        <taxon>Bacillota</taxon>
        <taxon>Bacilli</taxon>
        <taxon>Bacillales</taxon>
        <taxon>Paenibacillaceae</taxon>
        <taxon>Saccharibacillus</taxon>
    </lineage>
</organism>